<sequence>MSAGRAGLLERLRRLLHAFPAPPGPPAAGASRRERLALGAVLAVALLVRLVYLHELRGDVLFDNPPLDEERYATAARRLLGGSPFDHRPFWQPPGILFVLAATFRVAGDGLYAPRLLQALAGTAACALAWVLARRLFGPRVAIASAAVVALHGLLVFAGGELLPAAWAGLLDLAALVLLLDAPRSAARAAGAGVLLGLAALFTPVVLPFAALAALVLFRTRERRVVPWAFAAAVLVPLLPVAAYNYLRSGELVLISTNGGLNFFLGNNERYLETLAIRPGPRWTELTQEPWRAARISEPGAASSWFFRRGLAFWAAHPIDALGLYLRKLWLFFHAVEIPRDTDLYAVRAESRVLRALVGPRATGWPDVALIPLALVGIATSLRDRARPLLPLAFVAAQAAVYAFFFASARYRVPCVPVLAIFAAAGVAAIARAAPRARAALIAAAAALALACVVPVPEATMTPAGERDLYRGLAHRRLGDVDRAALHLRRATQADPGDPRPWLELGNALDARGQTVEAADAWERAAALDPWDLAPGRLASAARARAGDRAGAIRALEANVAAGKRAPQDYAVEQMQLVALHLDGGDTGAALRALRAAAAASPGHARSRAREIARAHRAALPDPAFWAAFDALVR</sequence>
<evidence type="ECO:0000256" key="6">
    <source>
        <dbReference type="ARBA" id="ARBA00022989"/>
    </source>
</evidence>
<feature type="repeat" description="TPR" evidence="8">
    <location>
        <begin position="499"/>
        <end position="532"/>
    </location>
</feature>
<dbReference type="PANTHER" id="PTHR33908:SF11">
    <property type="entry name" value="MEMBRANE PROTEIN"/>
    <property type="match status" value="1"/>
</dbReference>
<keyword evidence="3" id="KW-0328">Glycosyltransferase</keyword>
<dbReference type="SUPFAM" id="SSF48452">
    <property type="entry name" value="TPR-like"/>
    <property type="match status" value="1"/>
</dbReference>
<evidence type="ECO:0000256" key="5">
    <source>
        <dbReference type="ARBA" id="ARBA00022692"/>
    </source>
</evidence>
<feature type="transmembrane region" description="Helical" evidence="9">
    <location>
        <begin position="225"/>
        <end position="247"/>
    </location>
</feature>
<dbReference type="Pfam" id="PF13428">
    <property type="entry name" value="TPR_14"/>
    <property type="match status" value="1"/>
</dbReference>
<evidence type="ECO:0000256" key="8">
    <source>
        <dbReference type="PROSITE-ProRule" id="PRU00339"/>
    </source>
</evidence>
<dbReference type="SMART" id="SM00028">
    <property type="entry name" value="TPR"/>
    <property type="match status" value="2"/>
</dbReference>
<dbReference type="Gene3D" id="1.25.40.10">
    <property type="entry name" value="Tetratricopeptide repeat domain"/>
    <property type="match status" value="1"/>
</dbReference>
<dbReference type="OrthoDB" id="5507225at2"/>
<evidence type="ECO:0000256" key="3">
    <source>
        <dbReference type="ARBA" id="ARBA00022676"/>
    </source>
</evidence>
<evidence type="ECO:0000256" key="1">
    <source>
        <dbReference type="ARBA" id="ARBA00004651"/>
    </source>
</evidence>
<comment type="subcellular location">
    <subcellularLocation>
        <location evidence="1">Cell membrane</location>
        <topology evidence="1">Multi-pass membrane protein</topology>
    </subcellularLocation>
</comment>
<dbReference type="EMBL" id="CP012673">
    <property type="protein sequence ID" value="AUX44441.1"/>
    <property type="molecule type" value="Genomic_DNA"/>
</dbReference>
<dbReference type="InterPro" id="IPR038731">
    <property type="entry name" value="RgtA/B/C-like"/>
</dbReference>
<feature type="transmembrane region" description="Helical" evidence="9">
    <location>
        <begin position="140"/>
        <end position="159"/>
    </location>
</feature>
<feature type="transmembrane region" description="Helical" evidence="9">
    <location>
        <begin position="194"/>
        <end position="219"/>
    </location>
</feature>
<dbReference type="InterPro" id="IPR050297">
    <property type="entry name" value="LipidA_mod_glycosyltrf_83"/>
</dbReference>
<keyword evidence="4" id="KW-0808">Transferase</keyword>
<keyword evidence="5 9" id="KW-0812">Transmembrane</keyword>
<dbReference type="GO" id="GO:0016763">
    <property type="term" value="F:pentosyltransferase activity"/>
    <property type="evidence" value="ECO:0007669"/>
    <property type="project" value="TreeGrafter"/>
</dbReference>
<gene>
    <name evidence="11" type="ORF">SOCE26_059050</name>
</gene>
<organism evidence="11 12">
    <name type="scientific">Sorangium cellulosum</name>
    <name type="common">Polyangium cellulosum</name>
    <dbReference type="NCBI Taxonomy" id="56"/>
    <lineage>
        <taxon>Bacteria</taxon>
        <taxon>Pseudomonadati</taxon>
        <taxon>Myxococcota</taxon>
        <taxon>Polyangia</taxon>
        <taxon>Polyangiales</taxon>
        <taxon>Polyangiaceae</taxon>
        <taxon>Sorangium</taxon>
    </lineage>
</organism>
<dbReference type="GO" id="GO:0005886">
    <property type="term" value="C:plasma membrane"/>
    <property type="evidence" value="ECO:0007669"/>
    <property type="project" value="UniProtKB-SubCell"/>
</dbReference>
<dbReference type="InterPro" id="IPR019734">
    <property type="entry name" value="TPR_rpt"/>
</dbReference>
<evidence type="ECO:0000256" key="7">
    <source>
        <dbReference type="ARBA" id="ARBA00023136"/>
    </source>
</evidence>
<dbReference type="PROSITE" id="PS50005">
    <property type="entry name" value="TPR"/>
    <property type="match status" value="1"/>
</dbReference>
<feature type="transmembrane region" description="Helical" evidence="9">
    <location>
        <begin position="411"/>
        <end position="431"/>
    </location>
</feature>
<evidence type="ECO:0000259" key="10">
    <source>
        <dbReference type="Pfam" id="PF13231"/>
    </source>
</evidence>
<keyword evidence="8" id="KW-0802">TPR repeat</keyword>
<dbReference type="AlphaFoldDB" id="A0A2L0EYR2"/>
<protein>
    <recommendedName>
        <fullName evidence="10">Glycosyltransferase RgtA/B/C/D-like domain-containing protein</fullName>
    </recommendedName>
</protein>
<evidence type="ECO:0000256" key="9">
    <source>
        <dbReference type="SAM" id="Phobius"/>
    </source>
</evidence>
<dbReference type="GO" id="GO:0009103">
    <property type="term" value="P:lipopolysaccharide biosynthetic process"/>
    <property type="evidence" value="ECO:0007669"/>
    <property type="project" value="UniProtKB-ARBA"/>
</dbReference>
<evidence type="ECO:0000256" key="4">
    <source>
        <dbReference type="ARBA" id="ARBA00022679"/>
    </source>
</evidence>
<feature type="transmembrane region" description="Helical" evidence="9">
    <location>
        <begin position="389"/>
        <end position="405"/>
    </location>
</feature>
<dbReference type="PANTHER" id="PTHR33908">
    <property type="entry name" value="MANNOSYLTRANSFERASE YKCB-RELATED"/>
    <property type="match status" value="1"/>
</dbReference>
<name>A0A2L0EYR2_SORCE</name>
<evidence type="ECO:0000256" key="2">
    <source>
        <dbReference type="ARBA" id="ARBA00022475"/>
    </source>
</evidence>
<keyword evidence="2" id="KW-1003">Cell membrane</keyword>
<dbReference type="Pfam" id="PF13231">
    <property type="entry name" value="PMT_2"/>
    <property type="match status" value="1"/>
</dbReference>
<reference evidence="11 12" key="1">
    <citation type="submission" date="2015-09" db="EMBL/GenBank/DDBJ databases">
        <title>Sorangium comparison.</title>
        <authorList>
            <person name="Zaburannyi N."/>
            <person name="Bunk B."/>
            <person name="Overmann J."/>
            <person name="Mueller R."/>
        </authorList>
    </citation>
    <scope>NUCLEOTIDE SEQUENCE [LARGE SCALE GENOMIC DNA]</scope>
    <source>
        <strain evidence="11 12">So ce26</strain>
    </source>
</reference>
<proteinExistence type="predicted"/>
<keyword evidence="7 9" id="KW-0472">Membrane</keyword>
<dbReference type="InterPro" id="IPR011990">
    <property type="entry name" value="TPR-like_helical_dom_sf"/>
</dbReference>
<keyword evidence="6 9" id="KW-1133">Transmembrane helix</keyword>
<feature type="transmembrane region" description="Helical" evidence="9">
    <location>
        <begin position="36"/>
        <end position="54"/>
    </location>
</feature>
<evidence type="ECO:0000313" key="12">
    <source>
        <dbReference type="Proteomes" id="UP000238348"/>
    </source>
</evidence>
<accession>A0A2L0EYR2</accession>
<dbReference type="Proteomes" id="UP000238348">
    <property type="component" value="Chromosome"/>
</dbReference>
<dbReference type="RefSeq" id="WP_159397405.1">
    <property type="nucleotide sequence ID" value="NZ_CP012673.1"/>
</dbReference>
<feature type="domain" description="Glycosyltransferase RgtA/B/C/D-like" evidence="10">
    <location>
        <begin position="92"/>
        <end position="243"/>
    </location>
</feature>
<evidence type="ECO:0000313" key="11">
    <source>
        <dbReference type="EMBL" id="AUX44441.1"/>
    </source>
</evidence>
<feature type="transmembrane region" description="Helical" evidence="9">
    <location>
        <begin position="116"/>
        <end position="133"/>
    </location>
</feature>